<name>A0A480ART1_9BURK</name>
<sequence length="86" mass="9959">MFETNSAWLLFWFDAFQWVFPAFIWGATTLAVLGVWICIVHVARLALLRTLEVVVIVEAAREAKRQGRSPILRAWTRLDRRWGNGS</sequence>
<protein>
    <submittedName>
        <fullName evidence="2">Uncharacterized protein</fullName>
    </submittedName>
</protein>
<dbReference type="RefSeq" id="WP_137734092.1">
    <property type="nucleotide sequence ID" value="NZ_BJCL01000009.1"/>
</dbReference>
<feature type="transmembrane region" description="Helical" evidence="1">
    <location>
        <begin position="20"/>
        <end position="43"/>
    </location>
</feature>
<evidence type="ECO:0000256" key="1">
    <source>
        <dbReference type="SAM" id="Phobius"/>
    </source>
</evidence>
<organism evidence="2 3">
    <name type="scientific">Pseudaquabacterium pictum</name>
    <dbReference type="NCBI Taxonomy" id="2315236"/>
    <lineage>
        <taxon>Bacteria</taxon>
        <taxon>Pseudomonadati</taxon>
        <taxon>Pseudomonadota</taxon>
        <taxon>Betaproteobacteria</taxon>
        <taxon>Burkholderiales</taxon>
        <taxon>Sphaerotilaceae</taxon>
        <taxon>Pseudaquabacterium</taxon>
    </lineage>
</organism>
<dbReference type="EMBL" id="BJCL01000009">
    <property type="protein sequence ID" value="GCL64359.1"/>
    <property type="molecule type" value="Genomic_DNA"/>
</dbReference>
<keyword evidence="1" id="KW-0812">Transmembrane</keyword>
<reference evidence="3" key="1">
    <citation type="submission" date="2019-03" db="EMBL/GenBank/DDBJ databases">
        <title>Aquabacterium pictum sp.nov., the first bacteriochlorophyll a-containing freshwater bacterium in the genus Aquabacterium of the class Betaproteobacteria.</title>
        <authorList>
            <person name="Hirose S."/>
            <person name="Tank M."/>
            <person name="Hara E."/>
            <person name="Tamaki H."/>
            <person name="Takaichi S."/>
            <person name="Haruta S."/>
            <person name="Hanada S."/>
        </authorList>
    </citation>
    <scope>NUCLEOTIDE SEQUENCE [LARGE SCALE GENOMIC DNA]</scope>
    <source>
        <strain evidence="3">W35</strain>
    </source>
</reference>
<comment type="caution">
    <text evidence="2">The sequence shown here is derived from an EMBL/GenBank/DDBJ whole genome shotgun (WGS) entry which is preliminary data.</text>
</comment>
<keyword evidence="1" id="KW-1133">Transmembrane helix</keyword>
<keyword evidence="3" id="KW-1185">Reference proteome</keyword>
<evidence type="ECO:0000313" key="2">
    <source>
        <dbReference type="EMBL" id="GCL64359.1"/>
    </source>
</evidence>
<accession>A0A480ART1</accession>
<proteinExistence type="predicted"/>
<gene>
    <name evidence="2" type="ORF">AQPW35_34400</name>
</gene>
<evidence type="ECO:0000313" key="3">
    <source>
        <dbReference type="Proteomes" id="UP000301751"/>
    </source>
</evidence>
<dbReference type="Proteomes" id="UP000301751">
    <property type="component" value="Unassembled WGS sequence"/>
</dbReference>
<dbReference type="AlphaFoldDB" id="A0A480ART1"/>
<keyword evidence="1" id="KW-0472">Membrane</keyword>